<evidence type="ECO:0000259" key="1">
    <source>
        <dbReference type="SMART" id="SM00834"/>
    </source>
</evidence>
<keyword evidence="3" id="KW-1185">Reference proteome</keyword>
<evidence type="ECO:0000313" key="2">
    <source>
        <dbReference type="EMBL" id="MCM2372945.1"/>
    </source>
</evidence>
<accession>A0ABT0U7Q8</accession>
<dbReference type="NCBIfam" id="TIGR02605">
    <property type="entry name" value="CxxC_CxxC_SSSS"/>
    <property type="match status" value="1"/>
</dbReference>
<proteinExistence type="predicted"/>
<comment type="caution">
    <text evidence="2">The sequence shown here is derived from an EMBL/GenBank/DDBJ whole genome shotgun (WGS) entry which is preliminary data.</text>
</comment>
<dbReference type="SMART" id="SM00834">
    <property type="entry name" value="CxxC_CXXC_SSSS"/>
    <property type="match status" value="1"/>
</dbReference>
<evidence type="ECO:0000313" key="3">
    <source>
        <dbReference type="Proteomes" id="UP001202961"/>
    </source>
</evidence>
<reference evidence="2 3" key="1">
    <citation type="journal article" date="2022" name="Syst. Appl. Microbiol.">
        <title>Rhodopirellula aestuarii sp. nov., a novel member of the genus Rhodopirellula isolated from brackish sediments collected in the Tagus River estuary, Portugal.</title>
        <authorList>
            <person name="Vitorino I.R."/>
            <person name="Klimek D."/>
            <person name="Calusinska M."/>
            <person name="Lobo-da-Cunha A."/>
            <person name="Vasconcelos V."/>
            <person name="Lage O.M."/>
        </authorList>
    </citation>
    <scope>NUCLEOTIDE SEQUENCE [LARGE SCALE GENOMIC DNA]</scope>
    <source>
        <strain evidence="2 3">ICT_H3.1</strain>
    </source>
</reference>
<sequence>MPLYEYECDRCHETKEILVRTPDEKATCPDCGSDKIERLLSVPAAPSMGRSLPVSGGGGMPESCGQPRCCGGGCQI</sequence>
<feature type="domain" description="Putative regulatory protein FmdB zinc ribbon" evidence="1">
    <location>
        <begin position="1"/>
        <end position="41"/>
    </location>
</feature>
<dbReference type="RefSeq" id="WP_250930580.1">
    <property type="nucleotide sequence ID" value="NZ_JAMQBK010000058.1"/>
</dbReference>
<dbReference type="Pfam" id="PF09723">
    <property type="entry name" value="Zn_ribbon_8"/>
    <property type="match status" value="1"/>
</dbReference>
<protein>
    <submittedName>
        <fullName evidence="2">Zinc ribbon domain-containing protein</fullName>
    </submittedName>
</protein>
<dbReference type="EMBL" id="JAMQBK010000058">
    <property type="protein sequence ID" value="MCM2372945.1"/>
    <property type="molecule type" value="Genomic_DNA"/>
</dbReference>
<organism evidence="2 3">
    <name type="scientific">Aporhodopirellula aestuarii</name>
    <dbReference type="NCBI Taxonomy" id="2950107"/>
    <lineage>
        <taxon>Bacteria</taxon>
        <taxon>Pseudomonadati</taxon>
        <taxon>Planctomycetota</taxon>
        <taxon>Planctomycetia</taxon>
        <taxon>Pirellulales</taxon>
        <taxon>Pirellulaceae</taxon>
        <taxon>Aporhodopirellula</taxon>
    </lineage>
</organism>
<gene>
    <name evidence="2" type="ORF">NB063_20215</name>
</gene>
<dbReference type="InterPro" id="IPR013429">
    <property type="entry name" value="Regulatory_FmdB_Zinc_ribbon"/>
</dbReference>
<name>A0ABT0U7Q8_9BACT</name>
<dbReference type="Proteomes" id="UP001202961">
    <property type="component" value="Unassembled WGS sequence"/>
</dbReference>